<dbReference type="SUPFAM" id="SSF52540">
    <property type="entry name" value="P-loop containing nucleoside triphosphate hydrolases"/>
    <property type="match status" value="1"/>
</dbReference>
<dbReference type="SUPFAM" id="SSF48452">
    <property type="entry name" value="TPR-like"/>
    <property type="match status" value="2"/>
</dbReference>
<evidence type="ECO:0000313" key="2">
    <source>
        <dbReference type="Proteomes" id="UP000251891"/>
    </source>
</evidence>
<dbReference type="EMBL" id="QLYX01000010">
    <property type="protein sequence ID" value="RAY13225.1"/>
    <property type="molecule type" value="Genomic_DNA"/>
</dbReference>
<dbReference type="Pfam" id="PF13374">
    <property type="entry name" value="TPR_10"/>
    <property type="match status" value="3"/>
</dbReference>
<comment type="caution">
    <text evidence="1">The sequence shown here is derived from an EMBL/GenBank/DDBJ whole genome shotgun (WGS) entry which is preliminary data.</text>
</comment>
<dbReference type="PANTHER" id="PTHR46082:SF6">
    <property type="entry name" value="AAA+ ATPASE DOMAIN-CONTAINING PROTEIN-RELATED"/>
    <property type="match status" value="1"/>
</dbReference>
<proteinExistence type="predicted"/>
<evidence type="ECO:0000313" key="1">
    <source>
        <dbReference type="EMBL" id="RAY13225.1"/>
    </source>
</evidence>
<dbReference type="Pfam" id="PF13424">
    <property type="entry name" value="TPR_12"/>
    <property type="match status" value="1"/>
</dbReference>
<sequence>MWWGRLAVAGTGVASVAAGVATNRVSGPWWAQLLWGAGGAVSFMAAVWLGRMGRPADEGTGGARTPGDTARQEVTAGRDGFTAGRDMTVTIQAPAVEPAGGPSGRGALWPPLGRLPGRVRGRDVLLERLVALAEAPDGRAHVLAGLGGTGKSTVALQLARVAADRGARVWWVPAVDASSLTAALLGLAEVLGADAGLVEAGRAGRVNPADVLWPVLEDSPGWVLVLDNADDLAELAVGDRPAGDGNGWVRGSDAGLVVVTSRTGDPRRWGGHCAVHPVGWLSAADGGSVLLDLAPGAGGRAEAEDLAGRLGGLALALHHAGSQLGSPFAAIASFTGYRRALEERFPAVLEAADGRADRAMVTRTWELSLTQLERAGVSQARGLLGTLAWFAGAVPIPSGGLDHRVLGRACGDLGADGVGPGLAALLSVGLIQTGLAPQEDAPGRGGVLVHPLVAQITRHRLTAAGETPAAAGTAVAALQAATGALQASDPEDWPLWAAWLPHLEELLRTAGSQVGEVAVVALAQVAADATLALVWAGSYPAALSMAETGLRHTGRLGSDHPDVLHLRHMHAGAHYRLGDVAEAERLFRAILRDDERVLGPDHPHTLATRHEVARAVAERGDAAEAERLYREVLSAMERVHGPGHSHTLATRYEVARMVAEQGDAAGAERMFREVLAAEEEVLGPDHPDTLTTRHEVAWMVAKQGDAAGAGRLFREILRIRERVLGPDHPDTLNSRHGVAQMVAAQGDAAGAGRLFREVLRDKERVLGPDHPSTLLTAEALRNL</sequence>
<gene>
    <name evidence="1" type="ORF">DPM19_22340</name>
</gene>
<dbReference type="PANTHER" id="PTHR46082">
    <property type="entry name" value="ATP/GTP-BINDING PROTEIN-RELATED"/>
    <property type="match status" value="1"/>
</dbReference>
<evidence type="ECO:0008006" key="3">
    <source>
        <dbReference type="Google" id="ProtNLM"/>
    </source>
</evidence>
<dbReference type="InterPro" id="IPR027417">
    <property type="entry name" value="P-loop_NTPase"/>
</dbReference>
<dbReference type="InterPro" id="IPR011990">
    <property type="entry name" value="TPR-like_helical_dom_sf"/>
</dbReference>
<keyword evidence="2" id="KW-1185">Reference proteome</keyword>
<dbReference type="InterPro" id="IPR053137">
    <property type="entry name" value="NLR-like"/>
</dbReference>
<reference evidence="1 2" key="1">
    <citation type="submission" date="2018-06" db="EMBL/GenBank/DDBJ databases">
        <title>Actinomadura craniellae sp. nov. isolated from marine sponge Craniella sp.</title>
        <authorList>
            <person name="Li L."/>
            <person name="Xu Q.H."/>
            <person name="Lin H.W."/>
            <person name="Lu Y.H."/>
        </authorList>
    </citation>
    <scope>NUCLEOTIDE SEQUENCE [LARGE SCALE GENOMIC DNA]</scope>
    <source>
        <strain evidence="1 2">LHW63021</strain>
    </source>
</reference>
<protein>
    <recommendedName>
        <fullName evidence="3">Tetratricopeptide repeat protein</fullName>
    </recommendedName>
</protein>
<dbReference type="Proteomes" id="UP000251891">
    <property type="component" value="Unassembled WGS sequence"/>
</dbReference>
<accession>A0A365H294</accession>
<dbReference type="Gene3D" id="1.25.40.10">
    <property type="entry name" value="Tetratricopeptide repeat domain"/>
    <property type="match status" value="2"/>
</dbReference>
<dbReference type="Gene3D" id="3.40.50.300">
    <property type="entry name" value="P-loop containing nucleotide triphosphate hydrolases"/>
    <property type="match status" value="1"/>
</dbReference>
<name>A0A365H294_9ACTN</name>
<organism evidence="1 2">
    <name type="scientific">Actinomadura craniellae</name>
    <dbReference type="NCBI Taxonomy" id="2231787"/>
    <lineage>
        <taxon>Bacteria</taxon>
        <taxon>Bacillati</taxon>
        <taxon>Actinomycetota</taxon>
        <taxon>Actinomycetes</taxon>
        <taxon>Streptosporangiales</taxon>
        <taxon>Thermomonosporaceae</taxon>
        <taxon>Actinomadura</taxon>
    </lineage>
</organism>
<dbReference type="AlphaFoldDB" id="A0A365H294"/>